<keyword evidence="1 2" id="KW-0732">Signal</keyword>
<keyword evidence="5" id="KW-1185">Reference proteome</keyword>
<comment type="caution">
    <text evidence="4">The sequence shown here is derived from an EMBL/GenBank/DDBJ whole genome shotgun (WGS) entry which is preliminary data.</text>
</comment>
<dbReference type="Proteomes" id="UP001147830">
    <property type="component" value="Unassembled WGS sequence"/>
</dbReference>
<feature type="chain" id="PRO_5040876380" evidence="2">
    <location>
        <begin position="21"/>
        <end position="201"/>
    </location>
</feature>
<dbReference type="Pfam" id="PF13505">
    <property type="entry name" value="OMP_b-brl"/>
    <property type="match status" value="1"/>
</dbReference>
<dbReference type="SUPFAM" id="SSF56925">
    <property type="entry name" value="OMPA-like"/>
    <property type="match status" value="1"/>
</dbReference>
<dbReference type="InterPro" id="IPR011250">
    <property type="entry name" value="OMP/PagP_B-barrel"/>
</dbReference>
<organism evidence="4 5">
    <name type="scientific">Thalassolituus pacificus</name>
    <dbReference type="NCBI Taxonomy" id="2975440"/>
    <lineage>
        <taxon>Bacteria</taxon>
        <taxon>Pseudomonadati</taxon>
        <taxon>Pseudomonadota</taxon>
        <taxon>Gammaproteobacteria</taxon>
        <taxon>Oceanospirillales</taxon>
        <taxon>Oceanospirillaceae</taxon>
        <taxon>Thalassolituus</taxon>
    </lineage>
</organism>
<evidence type="ECO:0000313" key="4">
    <source>
        <dbReference type="EMBL" id="MCT7359461.1"/>
    </source>
</evidence>
<feature type="domain" description="Outer membrane protein beta-barrel" evidence="3">
    <location>
        <begin position="11"/>
        <end position="201"/>
    </location>
</feature>
<evidence type="ECO:0000256" key="2">
    <source>
        <dbReference type="SAM" id="SignalP"/>
    </source>
</evidence>
<dbReference type="EMBL" id="JAOANI010000018">
    <property type="protein sequence ID" value="MCT7359461.1"/>
    <property type="molecule type" value="Genomic_DNA"/>
</dbReference>
<feature type="signal peptide" evidence="2">
    <location>
        <begin position="1"/>
        <end position="20"/>
    </location>
</feature>
<proteinExistence type="predicted"/>
<dbReference type="PROSITE" id="PS51257">
    <property type="entry name" value="PROKAR_LIPOPROTEIN"/>
    <property type="match status" value="1"/>
</dbReference>
<dbReference type="RefSeq" id="WP_260976332.1">
    <property type="nucleotide sequence ID" value="NZ_JAOANI010000018.1"/>
</dbReference>
<dbReference type="Gene3D" id="2.40.160.20">
    <property type="match status" value="1"/>
</dbReference>
<evidence type="ECO:0000256" key="1">
    <source>
        <dbReference type="ARBA" id="ARBA00022729"/>
    </source>
</evidence>
<dbReference type="InterPro" id="IPR027385">
    <property type="entry name" value="Beta-barrel_OMP"/>
</dbReference>
<name>A0A9X3AHM1_9GAMM</name>
<sequence length="201" mass="21949">MSYVRYAAVPLMLLACQAGATEAGYFAGIGLSTGISGKAEAELDNADVTLSEDIDVGAVNLFVGHRTARNNRFIFSYDSISFDLDKSDTSEDATGFRFDWQFVYGEEQVQPYWGLGFGFYNLQDATILNGTNLEGDDMSGISFQMAAGAKINIADNVELDVSLQRQAIGWQEIEIRGFAATETIQMSYAYNLLSAGVAFKF</sequence>
<gene>
    <name evidence="4" type="ORF">NYR02_10540</name>
</gene>
<protein>
    <submittedName>
        <fullName evidence="4">Porin family protein</fullName>
    </submittedName>
</protein>
<accession>A0A9X3AHM1</accession>
<evidence type="ECO:0000259" key="3">
    <source>
        <dbReference type="Pfam" id="PF13505"/>
    </source>
</evidence>
<reference evidence="4" key="2">
    <citation type="submission" date="2022-08" db="EMBL/GenBank/DDBJ databases">
        <authorList>
            <person name="Dong C."/>
        </authorList>
    </citation>
    <scope>NUCLEOTIDE SEQUENCE</scope>
    <source>
        <strain evidence="4">59MF3M-4</strain>
    </source>
</reference>
<dbReference type="AlphaFoldDB" id="A0A9X3AHM1"/>
<reference evidence="4" key="1">
    <citation type="journal article" date="2022" name="Front. Microbiol.">
        <title>Genome-based taxonomic rearrangement of Oceanobacter-related bacteria including the description of Thalassolituus hydrocarbonoclasticus sp. nov. and Thalassolituus pacificus sp. nov. and emended description of the genus Thalassolituus.</title>
        <authorList>
            <person name="Dong C."/>
            <person name="Wei L."/>
            <person name="Wang J."/>
            <person name="Lai Q."/>
            <person name="Huang Z."/>
            <person name="Shao Z."/>
        </authorList>
    </citation>
    <scope>NUCLEOTIDE SEQUENCE</scope>
    <source>
        <strain evidence="4">59MF3M-4</strain>
    </source>
</reference>
<evidence type="ECO:0000313" key="5">
    <source>
        <dbReference type="Proteomes" id="UP001147830"/>
    </source>
</evidence>